<comment type="caution">
    <text evidence="6">The sequence shown here is derived from an EMBL/GenBank/DDBJ whole genome shotgun (WGS) entry which is preliminary data.</text>
</comment>
<evidence type="ECO:0000256" key="2">
    <source>
        <dbReference type="ARBA" id="ARBA00022989"/>
    </source>
</evidence>
<protein>
    <recommendedName>
        <fullName evidence="5">Major facilitator superfamily (MFS) profile domain-containing protein</fullName>
    </recommendedName>
</protein>
<dbReference type="PROSITE" id="PS50850">
    <property type="entry name" value="MFS"/>
    <property type="match status" value="1"/>
</dbReference>
<dbReference type="InterPro" id="IPR020846">
    <property type="entry name" value="MFS_dom"/>
</dbReference>
<feature type="domain" description="Major facilitator superfamily (MFS) profile" evidence="5">
    <location>
        <begin position="1"/>
        <end position="65"/>
    </location>
</feature>
<reference evidence="7" key="1">
    <citation type="journal article" date="2019" name="Int. J. Syst. Evol. Microbiol.">
        <title>The Global Catalogue of Microorganisms (GCM) 10K type strain sequencing project: providing services to taxonomists for standard genome sequencing and annotation.</title>
        <authorList>
            <consortium name="The Broad Institute Genomics Platform"/>
            <consortium name="The Broad Institute Genome Sequencing Center for Infectious Disease"/>
            <person name="Wu L."/>
            <person name="Ma J."/>
        </authorList>
    </citation>
    <scope>NUCLEOTIDE SEQUENCE [LARGE SCALE GENOMIC DNA]</scope>
    <source>
        <strain evidence="7">JCM 18019</strain>
    </source>
</reference>
<accession>A0ABP9M2U4</accession>
<keyword evidence="1 4" id="KW-0812">Transmembrane</keyword>
<keyword evidence="3 4" id="KW-0472">Membrane</keyword>
<evidence type="ECO:0000256" key="1">
    <source>
        <dbReference type="ARBA" id="ARBA00022692"/>
    </source>
</evidence>
<evidence type="ECO:0000256" key="3">
    <source>
        <dbReference type="ARBA" id="ARBA00023136"/>
    </source>
</evidence>
<dbReference type="SUPFAM" id="SSF103473">
    <property type="entry name" value="MFS general substrate transporter"/>
    <property type="match status" value="1"/>
</dbReference>
<evidence type="ECO:0000259" key="5">
    <source>
        <dbReference type="PROSITE" id="PS50850"/>
    </source>
</evidence>
<keyword evidence="2 4" id="KW-1133">Transmembrane helix</keyword>
<evidence type="ECO:0000256" key="4">
    <source>
        <dbReference type="SAM" id="Phobius"/>
    </source>
</evidence>
<dbReference type="Gene3D" id="1.20.1250.20">
    <property type="entry name" value="MFS general substrate transporter like domains"/>
    <property type="match status" value="1"/>
</dbReference>
<proteinExistence type="predicted"/>
<dbReference type="InterPro" id="IPR036259">
    <property type="entry name" value="MFS_trans_sf"/>
</dbReference>
<gene>
    <name evidence="6" type="ORF">GCM10023210_15220</name>
</gene>
<name>A0ABP9M2U4_9FLAO</name>
<evidence type="ECO:0000313" key="6">
    <source>
        <dbReference type="EMBL" id="GAA5089869.1"/>
    </source>
</evidence>
<keyword evidence="7" id="KW-1185">Reference proteome</keyword>
<sequence length="65" mass="7213">MGINIGLVMSCAGIFYKPVSKELGISLGDFGLYMTFVYFFSTLMLSVAGKLMDRYSARWLLTLSS</sequence>
<dbReference type="EMBL" id="BAABHX010000002">
    <property type="protein sequence ID" value="GAA5089869.1"/>
    <property type="molecule type" value="Genomic_DNA"/>
</dbReference>
<feature type="transmembrane region" description="Helical" evidence="4">
    <location>
        <begin position="30"/>
        <end position="48"/>
    </location>
</feature>
<evidence type="ECO:0000313" key="7">
    <source>
        <dbReference type="Proteomes" id="UP001500353"/>
    </source>
</evidence>
<dbReference type="Proteomes" id="UP001500353">
    <property type="component" value="Unassembled WGS sequence"/>
</dbReference>
<organism evidence="6 7">
    <name type="scientific">Chryseobacterium ginsengisoli</name>
    <dbReference type="NCBI Taxonomy" id="363853"/>
    <lineage>
        <taxon>Bacteria</taxon>
        <taxon>Pseudomonadati</taxon>
        <taxon>Bacteroidota</taxon>
        <taxon>Flavobacteriia</taxon>
        <taxon>Flavobacteriales</taxon>
        <taxon>Weeksellaceae</taxon>
        <taxon>Chryseobacterium group</taxon>
        <taxon>Chryseobacterium</taxon>
    </lineage>
</organism>